<evidence type="ECO:0000313" key="12">
    <source>
        <dbReference type="Proteomes" id="UP000654257"/>
    </source>
</evidence>
<dbReference type="AlphaFoldDB" id="A0A917G899"/>
<comment type="caution">
    <text evidence="11">The sequence shown here is derived from an EMBL/GenBank/DDBJ whole genome shotgun (WGS) entry which is preliminary data.</text>
</comment>
<sequence length="268" mass="29304">MTGPTHPTLTVSVVTISFRDLAGLRKTVDSVRSQRGSSNVEHIVIDGNSGPDVVEYLTSLDPQPFRWVSEPDNGRYDAMNKGLSMATGDVLWLMHSGDIFSDPGAIEAAVTSLSAPRAQWGYGKVRRIGEAGEDLGEWGFSPFDLTAFASGRGAIPHQASYFGADISRELGSYDETFGLAADQLYIFNAALHSAPVVLDRVVCDFDTSGAGTVRPIKENFADLRRAWDSVGYYPSGNRRRDRAKSRVLEYLTRTIVAVKPVVSRLRSR</sequence>
<comment type="function">
    <text evidence="6">Catalyzes the glycosylation of 4,4'-diaponeurosporenoate, i.e. the esterification of glucose at the C1'' position with the carboxyl group of 4,4'-diaponeurosporenic acid, to form glycosyl-4,4'-diaponeurosporenoate. This is a step in the biosynthesis of staphyloxanthin, an orange pigment present in most staphylococci strains.</text>
</comment>
<dbReference type="Gene3D" id="3.90.550.10">
    <property type="entry name" value="Spore Coat Polysaccharide Biosynthesis Protein SpsA, Chain A"/>
    <property type="match status" value="1"/>
</dbReference>
<evidence type="ECO:0000256" key="3">
    <source>
        <dbReference type="ARBA" id="ARBA00022676"/>
    </source>
</evidence>
<dbReference type="PANTHER" id="PTHR43646:SF2">
    <property type="entry name" value="GLYCOSYLTRANSFERASE 2-LIKE DOMAIN-CONTAINING PROTEIN"/>
    <property type="match status" value="1"/>
</dbReference>
<reference evidence="11" key="1">
    <citation type="journal article" date="2014" name="Int. J. Syst. Evol. Microbiol.">
        <title>Complete genome sequence of Corynebacterium casei LMG S-19264T (=DSM 44701T), isolated from a smear-ripened cheese.</title>
        <authorList>
            <consortium name="US DOE Joint Genome Institute (JGI-PGF)"/>
            <person name="Walter F."/>
            <person name="Albersmeier A."/>
            <person name="Kalinowski J."/>
            <person name="Ruckert C."/>
        </authorList>
    </citation>
    <scope>NUCLEOTIDE SEQUENCE</scope>
    <source>
        <strain evidence="11">CCM 7905</strain>
    </source>
</reference>
<dbReference type="InterPro" id="IPR001173">
    <property type="entry name" value="Glyco_trans_2-like"/>
</dbReference>
<proteinExistence type="inferred from homology"/>
<name>A0A917G899_9NOCA</name>
<evidence type="ECO:0000256" key="1">
    <source>
        <dbReference type="ARBA" id="ARBA00004236"/>
    </source>
</evidence>
<evidence type="ECO:0000313" key="11">
    <source>
        <dbReference type="EMBL" id="GGG27950.1"/>
    </source>
</evidence>
<protein>
    <recommendedName>
        <fullName evidence="9">4,4'-diaponeurosporenoate glycosyltransferase</fullName>
    </recommendedName>
</protein>
<dbReference type="SUPFAM" id="SSF53448">
    <property type="entry name" value="Nucleotide-diphospho-sugar transferases"/>
    <property type="match status" value="1"/>
</dbReference>
<evidence type="ECO:0000256" key="7">
    <source>
        <dbReference type="ARBA" id="ARBA00037904"/>
    </source>
</evidence>
<dbReference type="RefSeq" id="WP_188547694.1">
    <property type="nucleotide sequence ID" value="NZ_BMCU01000007.1"/>
</dbReference>
<organism evidence="11 12">
    <name type="scientific">Rhodococcoides trifolii</name>
    <dbReference type="NCBI Taxonomy" id="908250"/>
    <lineage>
        <taxon>Bacteria</taxon>
        <taxon>Bacillati</taxon>
        <taxon>Actinomycetota</taxon>
        <taxon>Actinomycetes</taxon>
        <taxon>Mycobacteriales</taxon>
        <taxon>Nocardiaceae</taxon>
        <taxon>Rhodococcoides</taxon>
    </lineage>
</organism>
<comment type="pathway">
    <text evidence="7">Carotenoid biosynthesis; staphyloxanthin biosynthesis; staphyloxanthin from farnesyl diphosphate: step 4/5.</text>
</comment>
<accession>A0A917G899</accession>
<evidence type="ECO:0000256" key="8">
    <source>
        <dbReference type="ARBA" id="ARBA00038120"/>
    </source>
</evidence>
<keyword evidence="5" id="KW-0472">Membrane</keyword>
<dbReference type="GO" id="GO:0005886">
    <property type="term" value="C:plasma membrane"/>
    <property type="evidence" value="ECO:0007669"/>
    <property type="project" value="UniProtKB-SubCell"/>
</dbReference>
<dbReference type="EMBL" id="BMCU01000007">
    <property type="protein sequence ID" value="GGG27950.1"/>
    <property type="molecule type" value="Genomic_DNA"/>
</dbReference>
<feature type="domain" description="Glycosyltransferase 2-like" evidence="10">
    <location>
        <begin position="12"/>
        <end position="129"/>
    </location>
</feature>
<comment type="similarity">
    <text evidence="8">Belongs to the glycosyltransferase 2 family. CrtQ subfamily.</text>
</comment>
<keyword evidence="4" id="KW-0808">Transferase</keyword>
<dbReference type="Pfam" id="PF00535">
    <property type="entry name" value="Glycos_transf_2"/>
    <property type="match status" value="1"/>
</dbReference>
<comment type="subcellular location">
    <subcellularLocation>
        <location evidence="1">Cell membrane</location>
    </subcellularLocation>
</comment>
<reference evidence="11" key="2">
    <citation type="submission" date="2020-09" db="EMBL/GenBank/DDBJ databases">
        <authorList>
            <person name="Sun Q."/>
            <person name="Sedlacek I."/>
        </authorList>
    </citation>
    <scope>NUCLEOTIDE SEQUENCE</scope>
    <source>
        <strain evidence="11">CCM 7905</strain>
    </source>
</reference>
<evidence type="ECO:0000259" key="10">
    <source>
        <dbReference type="Pfam" id="PF00535"/>
    </source>
</evidence>
<gene>
    <name evidence="11" type="ORF">GCM10007304_47250</name>
</gene>
<keyword evidence="12" id="KW-1185">Reference proteome</keyword>
<keyword evidence="3" id="KW-0328">Glycosyltransferase</keyword>
<dbReference type="InterPro" id="IPR029044">
    <property type="entry name" value="Nucleotide-diphossugar_trans"/>
</dbReference>
<evidence type="ECO:0000256" key="9">
    <source>
        <dbReference type="ARBA" id="ARBA00040345"/>
    </source>
</evidence>
<evidence type="ECO:0000256" key="6">
    <source>
        <dbReference type="ARBA" id="ARBA00037281"/>
    </source>
</evidence>
<dbReference type="PANTHER" id="PTHR43646">
    <property type="entry name" value="GLYCOSYLTRANSFERASE"/>
    <property type="match status" value="1"/>
</dbReference>
<evidence type="ECO:0000256" key="4">
    <source>
        <dbReference type="ARBA" id="ARBA00022679"/>
    </source>
</evidence>
<keyword evidence="2" id="KW-1003">Cell membrane</keyword>
<dbReference type="Proteomes" id="UP000654257">
    <property type="component" value="Unassembled WGS sequence"/>
</dbReference>
<dbReference type="CDD" id="cd06433">
    <property type="entry name" value="GT_2_WfgS_like"/>
    <property type="match status" value="1"/>
</dbReference>
<dbReference type="GO" id="GO:0016757">
    <property type="term" value="F:glycosyltransferase activity"/>
    <property type="evidence" value="ECO:0007669"/>
    <property type="project" value="UniProtKB-KW"/>
</dbReference>
<evidence type="ECO:0000256" key="2">
    <source>
        <dbReference type="ARBA" id="ARBA00022475"/>
    </source>
</evidence>
<evidence type="ECO:0000256" key="5">
    <source>
        <dbReference type="ARBA" id="ARBA00023136"/>
    </source>
</evidence>